<reference evidence="2" key="1">
    <citation type="journal article" date="2017" name="Nat. Ecol. Evol.">
        <title>Genome expansion and lineage-specific genetic innovations in the forest pathogenic fungi Armillaria.</title>
        <authorList>
            <person name="Sipos G."/>
            <person name="Prasanna A.N."/>
            <person name="Walter M.C."/>
            <person name="O'Connor E."/>
            <person name="Balint B."/>
            <person name="Krizsan K."/>
            <person name="Kiss B."/>
            <person name="Hess J."/>
            <person name="Varga T."/>
            <person name="Slot J."/>
            <person name="Riley R."/>
            <person name="Boka B."/>
            <person name="Rigling D."/>
            <person name="Barry K."/>
            <person name="Lee J."/>
            <person name="Mihaltcheva S."/>
            <person name="LaButti K."/>
            <person name="Lipzen A."/>
            <person name="Waldron R."/>
            <person name="Moloney N.M."/>
            <person name="Sperisen C."/>
            <person name="Kredics L."/>
            <person name="Vagvoelgyi C."/>
            <person name="Patrignani A."/>
            <person name="Fitzpatrick D."/>
            <person name="Nagy I."/>
            <person name="Doyle S."/>
            <person name="Anderson J.B."/>
            <person name="Grigoriev I.V."/>
            <person name="Gueldener U."/>
            <person name="Muensterkoetter M."/>
            <person name="Nagy L.G."/>
        </authorList>
    </citation>
    <scope>NUCLEOTIDE SEQUENCE [LARGE SCALE GENOMIC DNA]</scope>
    <source>
        <strain evidence="2">Ar21-2</strain>
    </source>
</reference>
<dbReference type="PANTHER" id="PTHR31912">
    <property type="entry name" value="IP13529P"/>
    <property type="match status" value="1"/>
</dbReference>
<dbReference type="InParanoid" id="A0A2H3CXK4"/>
<evidence type="ECO:0000313" key="2">
    <source>
        <dbReference type="Proteomes" id="UP000217790"/>
    </source>
</evidence>
<accession>A0A2H3CXK4</accession>
<keyword evidence="2" id="KW-1185">Reference proteome</keyword>
<evidence type="ECO:0000313" key="1">
    <source>
        <dbReference type="EMBL" id="PBK81507.1"/>
    </source>
</evidence>
<dbReference type="EMBL" id="KZ293729">
    <property type="protein sequence ID" value="PBK81507.1"/>
    <property type="molecule type" value="Genomic_DNA"/>
</dbReference>
<dbReference type="AlphaFoldDB" id="A0A2H3CXK4"/>
<protein>
    <submittedName>
        <fullName evidence="1">Uncharacterized protein</fullName>
    </submittedName>
</protein>
<dbReference type="PANTHER" id="PTHR31912:SF34">
    <property type="entry name" value="NOTOCHORD-RELATED PROTEIN"/>
    <property type="match status" value="1"/>
</dbReference>
<dbReference type="Proteomes" id="UP000217790">
    <property type="component" value="Unassembled WGS sequence"/>
</dbReference>
<gene>
    <name evidence="1" type="ORF">ARMGADRAFT_1048806</name>
</gene>
<organism evidence="1 2">
    <name type="scientific">Armillaria gallica</name>
    <name type="common">Bulbous honey fungus</name>
    <name type="synonym">Armillaria bulbosa</name>
    <dbReference type="NCBI Taxonomy" id="47427"/>
    <lineage>
        <taxon>Eukaryota</taxon>
        <taxon>Fungi</taxon>
        <taxon>Dikarya</taxon>
        <taxon>Basidiomycota</taxon>
        <taxon>Agaricomycotina</taxon>
        <taxon>Agaricomycetes</taxon>
        <taxon>Agaricomycetidae</taxon>
        <taxon>Agaricales</taxon>
        <taxon>Marasmiineae</taxon>
        <taxon>Physalacriaceae</taxon>
        <taxon>Armillaria</taxon>
    </lineage>
</organism>
<dbReference type="OMA" id="DWANPHV"/>
<dbReference type="OrthoDB" id="2506088at2759"/>
<sequence length="877" mass="99686">MLLDIIDNLPRLQLSNSHLRLILWVLNECGLDAPSFKAFREVQEGLQTEIFPKVTKPFTSGTGNHFYVNDIAKSIGHVRDPLIMDSAISKVWQVQQWMEYSPLELTPMFSQIIELDNGSLVVPKNLIMRNQELHSDCLTVEISPSGLKISSEVVSIPTSHFAYTYFEVLHQHGTDGKLIWQEQTKPPPMPNPLQDLVDTDEDLVVIMVPIWCDDVSGNKSKQFNKHMNLYMVNSNLPGQLLQQEYFVKFVSMSPNASAPEQWSAVRDQIRSTKTAPIATRNAYTGRKTKVILQCPGLPADNPQQSEQASHIGGNGNCKCHKCKVGGPQDDTESNEGYHAFYAAEMREQIQIQLDTAAEGVKKSVADLQTATGVKDKVAQFWIDKLLAMFSAKKKENPQRSSEDIANDCLDPMQDTPVKILHTILLGIVKYVWHMLHTSWSDAERDLFTIRVQSTDIDGLKIPPIRSAYMMQYRNALISKHFKTLMQTMPFHVHDLVTPAQFALVKSVAELGALLWVSEIEDMSQYLNDLEILIGNVLDAFGDVDPAKIITKIKLHLLPHLIEDIRCFGPAVHYSTEVFECYNAIFCLCSIYSNHQAPSRDIAQKFGSMDRLKHILSGGYWKDNTGTWVQAGVHVRDILHQHTIIQQHLGWALSKRMENVKKPVEWHSTESSKFCNDLRIFECSISASWRFGEAVQCRTGDWCQEGSWVFAWNSSRELIIGHICEILMPLSNNKVTQGLVTLKSFVLGSEHHPDLNIPVLQWPDRLKSHVLVNAKDIQFRFSAQHDCCLAKCEATGWHIELQEQKTTSWFIRLVSHNDDDYYTVNMYGLHNANLLRKAIPQSLTAPQPIYEDCRSHHDQIAIKLCQNQAEKRKRTQEK</sequence>
<name>A0A2H3CXK4_ARMGA</name>
<proteinExistence type="predicted"/>
<dbReference type="STRING" id="47427.A0A2H3CXK4"/>